<dbReference type="Pfam" id="PF01547">
    <property type="entry name" value="SBP_bac_1"/>
    <property type="match status" value="1"/>
</dbReference>
<evidence type="ECO:0000256" key="1">
    <source>
        <dbReference type="SAM" id="SignalP"/>
    </source>
</evidence>
<name>A0A1G8S928_9BACI</name>
<protein>
    <submittedName>
        <fullName evidence="2">Carbohydrate ABC transporter substrate-binding protein, CUT1 family</fullName>
    </submittedName>
</protein>
<feature type="chain" id="PRO_5038623004" evidence="1">
    <location>
        <begin position="21"/>
        <end position="432"/>
    </location>
</feature>
<dbReference type="PROSITE" id="PS51257">
    <property type="entry name" value="PROKAR_LIPOPROTEIN"/>
    <property type="match status" value="1"/>
</dbReference>
<dbReference type="Gene3D" id="3.40.190.10">
    <property type="entry name" value="Periplasmic binding protein-like II"/>
    <property type="match status" value="2"/>
</dbReference>
<keyword evidence="1" id="KW-0732">Signal</keyword>
<dbReference type="RefSeq" id="WP_093193055.1">
    <property type="nucleotide sequence ID" value="NZ_FNEV01000003.1"/>
</dbReference>
<reference evidence="3" key="1">
    <citation type="submission" date="2016-10" db="EMBL/GenBank/DDBJ databases">
        <authorList>
            <person name="Varghese N."/>
            <person name="Submissions S."/>
        </authorList>
    </citation>
    <scope>NUCLEOTIDE SEQUENCE [LARGE SCALE GENOMIC DNA]</scope>
    <source>
        <strain evidence="3">DSM 4771</strain>
    </source>
</reference>
<dbReference type="PANTHER" id="PTHR43649:SF14">
    <property type="entry name" value="BLR3389 PROTEIN"/>
    <property type="match status" value="1"/>
</dbReference>
<evidence type="ECO:0000313" key="2">
    <source>
        <dbReference type="EMBL" id="SDJ25265.1"/>
    </source>
</evidence>
<dbReference type="SUPFAM" id="SSF53850">
    <property type="entry name" value="Periplasmic binding protein-like II"/>
    <property type="match status" value="1"/>
</dbReference>
<proteinExistence type="predicted"/>
<dbReference type="EMBL" id="FNEV01000003">
    <property type="protein sequence ID" value="SDJ25265.1"/>
    <property type="molecule type" value="Genomic_DNA"/>
</dbReference>
<dbReference type="PANTHER" id="PTHR43649">
    <property type="entry name" value="ARABINOSE-BINDING PROTEIN-RELATED"/>
    <property type="match status" value="1"/>
</dbReference>
<feature type="signal peptide" evidence="1">
    <location>
        <begin position="1"/>
        <end position="20"/>
    </location>
</feature>
<evidence type="ECO:0000313" key="3">
    <source>
        <dbReference type="Proteomes" id="UP000199225"/>
    </source>
</evidence>
<dbReference type="InterPro" id="IPR006059">
    <property type="entry name" value="SBP"/>
</dbReference>
<dbReference type="STRING" id="86666.SAMN04490247_1299"/>
<accession>A0A1G8S928</accession>
<sequence>MKKKAFSLLVLLFSVSMILAACSGGSGDGEASNGDDKVIDFMHLWPEGSSAEHNRIVQEIVDDYESENEGVSVNIEVLSNEQYKDKIKVLSTSDELPDVGMTWPAGYLEPYVEAEKFAPLDDTLEGEFGDSFVAGTTSAYEVDGSTYGLPLELNVATVFYNQAIFDEYGLEKPETYEEFQNVVDTLKENDVAPIALGNKDRWTGSMWYMYMADRIGGTDLLTEAINQDTSFEDPALIEAADKTQQLAQSDAFVNGFNGLSDQEAKSMFMNEQAAMYLIATWDLPNYTTNEDVPQEFRDSVGYFKFPTVNGEGDRESFVGGPGVGLFVAENSDVKEESKDFVKFFAEQWGEKSVTEAGVIPATKVDAESLDLPQMYVDVLDDLNNATNLTLFADVQMSPEAAEVHLSQIQALFGGNVTPKEFAEAHQEALSQE</sequence>
<dbReference type="InterPro" id="IPR050490">
    <property type="entry name" value="Bact_solute-bd_prot1"/>
</dbReference>
<dbReference type="AlphaFoldDB" id="A0A1G8S928"/>
<gene>
    <name evidence="2" type="ORF">SAMN04490247_1299</name>
</gene>
<dbReference type="Proteomes" id="UP000199225">
    <property type="component" value="Unassembled WGS sequence"/>
</dbReference>
<keyword evidence="3" id="KW-1185">Reference proteome</keyword>
<organism evidence="2 3">
    <name type="scientific">Salimicrobium halophilum</name>
    <dbReference type="NCBI Taxonomy" id="86666"/>
    <lineage>
        <taxon>Bacteria</taxon>
        <taxon>Bacillati</taxon>
        <taxon>Bacillota</taxon>
        <taxon>Bacilli</taxon>
        <taxon>Bacillales</taxon>
        <taxon>Bacillaceae</taxon>
        <taxon>Salimicrobium</taxon>
    </lineage>
</organism>
<dbReference type="OrthoDB" id="9798191at2"/>